<dbReference type="AlphaFoldDB" id="A0A511X8C5"/>
<comment type="caution">
    <text evidence="1">The sequence shown here is derived from an EMBL/GenBank/DDBJ whole genome shotgun (WGS) entry which is preliminary data.</text>
</comment>
<proteinExistence type="predicted"/>
<protein>
    <submittedName>
        <fullName evidence="1">Uncharacterized protein</fullName>
    </submittedName>
</protein>
<evidence type="ECO:0000313" key="2">
    <source>
        <dbReference type="Proteomes" id="UP000321635"/>
    </source>
</evidence>
<dbReference type="OrthoDB" id="117988at2"/>
<sequence>MAFSDDAIEHLARRLLDYSLPKQEWTHEAHFAATLWLLRKRPDLTTPDALRTLITTYNDATNTPNTDVSGYHHTITQASLRGARHHLTTHTPDTPLHILLSHTMASPLGRSDWLLSYWTRPVLFSPVARHTWVEPDFSPLPF</sequence>
<reference evidence="1 2" key="1">
    <citation type="submission" date="2019-07" db="EMBL/GenBank/DDBJ databases">
        <title>Whole genome shotgun sequence of Acetobacter nitrogenifigens NBRC 105050.</title>
        <authorList>
            <person name="Hosoyama A."/>
            <person name="Uohara A."/>
            <person name="Ohji S."/>
            <person name="Ichikawa N."/>
        </authorList>
    </citation>
    <scope>NUCLEOTIDE SEQUENCE [LARGE SCALE GENOMIC DNA]</scope>
    <source>
        <strain evidence="1 2">NBRC 105050</strain>
    </source>
</reference>
<dbReference type="Proteomes" id="UP000321635">
    <property type="component" value="Unassembled WGS sequence"/>
</dbReference>
<accession>A0A511X8C5</accession>
<gene>
    <name evidence="1" type="ORF">ANI02nite_10880</name>
</gene>
<dbReference type="STRING" id="1120919.GCA_000429165_01850"/>
<dbReference type="EMBL" id="BJYF01000005">
    <property type="protein sequence ID" value="GEN59204.1"/>
    <property type="molecule type" value="Genomic_DNA"/>
</dbReference>
<evidence type="ECO:0000313" key="1">
    <source>
        <dbReference type="EMBL" id="GEN59204.1"/>
    </source>
</evidence>
<dbReference type="RefSeq" id="WP_026397829.1">
    <property type="nucleotide sequence ID" value="NZ_AUBI01000005.1"/>
</dbReference>
<name>A0A511X8C5_9PROT</name>
<keyword evidence="2" id="KW-1185">Reference proteome</keyword>
<organism evidence="1 2">
    <name type="scientific">Acetobacter nitrogenifigens DSM 23921 = NBRC 105050</name>
    <dbReference type="NCBI Taxonomy" id="1120919"/>
    <lineage>
        <taxon>Bacteria</taxon>
        <taxon>Pseudomonadati</taxon>
        <taxon>Pseudomonadota</taxon>
        <taxon>Alphaproteobacteria</taxon>
        <taxon>Acetobacterales</taxon>
        <taxon>Acetobacteraceae</taxon>
        <taxon>Acetobacter</taxon>
    </lineage>
</organism>